<dbReference type="STRING" id="76947.GCA_002080435_04173"/>
<dbReference type="AlphaFoldDB" id="A0A086P9B8"/>
<dbReference type="PROSITE" id="PS50935">
    <property type="entry name" value="SSB"/>
    <property type="match status" value="1"/>
</dbReference>
<dbReference type="OrthoDB" id="7581348at2"/>
<evidence type="ECO:0000256" key="2">
    <source>
        <dbReference type="ARBA" id="ARBA00023172"/>
    </source>
</evidence>
<proteinExistence type="predicted"/>
<dbReference type="Proteomes" id="UP000024284">
    <property type="component" value="Unassembled WGS sequence"/>
</dbReference>
<comment type="caution">
    <text evidence="4">The sequence shown here is derived from an EMBL/GenBank/DDBJ whole genome shotgun (WGS) entry which is preliminary data.</text>
</comment>
<accession>A0A086P9B8</accession>
<evidence type="ECO:0000256" key="1">
    <source>
        <dbReference type="ARBA" id="ARBA00023125"/>
    </source>
</evidence>
<dbReference type="GO" id="GO:0006260">
    <property type="term" value="P:DNA replication"/>
    <property type="evidence" value="ECO:0007669"/>
    <property type="project" value="InterPro"/>
</dbReference>
<evidence type="ECO:0000256" key="3">
    <source>
        <dbReference type="PIRNR" id="PIRNR002070"/>
    </source>
</evidence>
<dbReference type="InterPro" id="IPR011344">
    <property type="entry name" value="ssDNA-bd"/>
</dbReference>
<dbReference type="EMBL" id="JFZA02000018">
    <property type="protein sequence ID" value="KFG89986.1"/>
    <property type="molecule type" value="Genomic_DNA"/>
</dbReference>
<dbReference type="SUPFAM" id="SSF50249">
    <property type="entry name" value="Nucleic acid-binding proteins"/>
    <property type="match status" value="1"/>
</dbReference>
<dbReference type="CDD" id="cd04496">
    <property type="entry name" value="SSB_OBF"/>
    <property type="match status" value="1"/>
</dbReference>
<dbReference type="RefSeq" id="WP_037466110.1">
    <property type="nucleotide sequence ID" value="NZ_BCZD01000035.1"/>
</dbReference>
<gene>
    <name evidence="4" type="ORF">BV98_002282</name>
</gene>
<dbReference type="Pfam" id="PF00436">
    <property type="entry name" value="SSB"/>
    <property type="match status" value="1"/>
</dbReference>
<dbReference type="InterPro" id="IPR000424">
    <property type="entry name" value="Primosome_PriB/ssb"/>
</dbReference>
<dbReference type="InterPro" id="IPR012340">
    <property type="entry name" value="NA-bd_OB-fold"/>
</dbReference>
<keyword evidence="2" id="KW-0233">DNA recombination</keyword>
<evidence type="ECO:0000313" key="4">
    <source>
        <dbReference type="EMBL" id="KFG89986.1"/>
    </source>
</evidence>
<protein>
    <recommendedName>
        <fullName evidence="3">Single-stranded DNA-binding protein</fullName>
    </recommendedName>
</protein>
<dbReference type="PIRSF" id="PIRSF002070">
    <property type="entry name" value="SSB"/>
    <property type="match status" value="1"/>
</dbReference>
<name>A0A086P9B8_SPHHM</name>
<keyword evidence="1 3" id="KW-0238">DNA-binding</keyword>
<dbReference type="PATRIC" id="fig|1219045.3.peg.2315"/>
<evidence type="ECO:0000313" key="5">
    <source>
        <dbReference type="Proteomes" id="UP000024284"/>
    </source>
</evidence>
<dbReference type="Gene3D" id="2.40.50.140">
    <property type="entry name" value="Nucleic acid-binding proteins"/>
    <property type="match status" value="1"/>
</dbReference>
<dbReference type="GO" id="GO:0006310">
    <property type="term" value="P:DNA recombination"/>
    <property type="evidence" value="ECO:0007669"/>
    <property type="project" value="UniProtKB-KW"/>
</dbReference>
<dbReference type="eggNOG" id="COG0629">
    <property type="taxonomic scope" value="Bacteria"/>
</dbReference>
<sequence length="107" mass="12249">MINFAKFEVIGNVGAIQASGNVTHLKIASNFRRKNGEEWVDDTNWNRVTIFNERYRKTIAERLRVGDLIFAEGTMRDTSYEREGETVFTTDQIVEKFGILSSNARAD</sequence>
<keyword evidence="5" id="KW-1185">Reference proteome</keyword>
<dbReference type="GO" id="GO:0003697">
    <property type="term" value="F:single-stranded DNA binding"/>
    <property type="evidence" value="ECO:0007669"/>
    <property type="project" value="InterPro"/>
</dbReference>
<reference evidence="4" key="1">
    <citation type="submission" date="2014-08" db="EMBL/GenBank/DDBJ databases">
        <title>Draft genome sequences of Sphingobium herbicidovorans.</title>
        <authorList>
            <person name="Gan H.M."/>
            <person name="Gan H.Y."/>
            <person name="Savka M.A."/>
        </authorList>
    </citation>
    <scope>NUCLEOTIDE SEQUENCE [LARGE SCALE GENOMIC DNA]</scope>
    <source>
        <strain evidence="4">NBRC 16415</strain>
    </source>
</reference>
<organism evidence="4 5">
    <name type="scientific">Sphingobium herbicidovorans (strain ATCC 700291 / DSM 11019 / CCUG 56400 / KCTC 2939 / LMG 18315 / NBRC 16415 / MH)</name>
    <name type="common">Sphingomonas herbicidovorans</name>
    <dbReference type="NCBI Taxonomy" id="1219045"/>
    <lineage>
        <taxon>Bacteria</taxon>
        <taxon>Pseudomonadati</taxon>
        <taxon>Pseudomonadota</taxon>
        <taxon>Alphaproteobacteria</taxon>
        <taxon>Sphingomonadales</taxon>
        <taxon>Sphingomonadaceae</taxon>
        <taxon>Sphingobium</taxon>
    </lineage>
</organism>